<dbReference type="AlphaFoldDB" id="A0A6G0WFT9"/>
<keyword evidence="3" id="KW-1185">Reference proteome</keyword>
<name>A0A6G0WFT9_9STRA</name>
<evidence type="ECO:0008006" key="4">
    <source>
        <dbReference type="Google" id="ProtNLM"/>
    </source>
</evidence>
<comment type="caution">
    <text evidence="2">The sequence shown here is derived from an EMBL/GenBank/DDBJ whole genome shotgun (WGS) entry which is preliminary data.</text>
</comment>
<accession>A0A6G0WFT9</accession>
<dbReference type="VEuPathDB" id="FungiDB:AeMF1_013975"/>
<proteinExistence type="predicted"/>
<dbReference type="EMBL" id="VJMJ01000237">
    <property type="protein sequence ID" value="KAF0725659.1"/>
    <property type="molecule type" value="Genomic_DNA"/>
</dbReference>
<feature type="region of interest" description="Disordered" evidence="1">
    <location>
        <begin position="1"/>
        <end position="30"/>
    </location>
</feature>
<dbReference type="Proteomes" id="UP000481153">
    <property type="component" value="Unassembled WGS sequence"/>
</dbReference>
<reference evidence="2 3" key="1">
    <citation type="submission" date="2019-07" db="EMBL/GenBank/DDBJ databases">
        <title>Genomics analysis of Aphanomyces spp. identifies a new class of oomycete effector associated with host adaptation.</title>
        <authorList>
            <person name="Gaulin E."/>
        </authorList>
    </citation>
    <scope>NUCLEOTIDE SEQUENCE [LARGE SCALE GENOMIC DNA]</scope>
    <source>
        <strain evidence="2 3">ATCC 201684</strain>
    </source>
</reference>
<evidence type="ECO:0000256" key="1">
    <source>
        <dbReference type="SAM" id="MobiDB-lite"/>
    </source>
</evidence>
<gene>
    <name evidence="2" type="ORF">Ae201684_015992</name>
</gene>
<evidence type="ECO:0000313" key="2">
    <source>
        <dbReference type="EMBL" id="KAF0725659.1"/>
    </source>
</evidence>
<evidence type="ECO:0000313" key="3">
    <source>
        <dbReference type="Proteomes" id="UP000481153"/>
    </source>
</evidence>
<protein>
    <recommendedName>
        <fullName evidence="4">Restriction endonuclease domain-containing protein</fullName>
    </recommendedName>
</protein>
<feature type="compositionally biased region" description="Polar residues" evidence="1">
    <location>
        <begin position="1"/>
        <end position="24"/>
    </location>
</feature>
<organism evidence="2 3">
    <name type="scientific">Aphanomyces euteiches</name>
    <dbReference type="NCBI Taxonomy" id="100861"/>
    <lineage>
        <taxon>Eukaryota</taxon>
        <taxon>Sar</taxon>
        <taxon>Stramenopiles</taxon>
        <taxon>Oomycota</taxon>
        <taxon>Saprolegniomycetes</taxon>
        <taxon>Saprolegniales</taxon>
        <taxon>Verrucalvaceae</taxon>
        <taxon>Aphanomyces</taxon>
    </lineage>
</organism>
<sequence>MKPSKPTSLAAKSSSSRHTASPLVQESDDHRVARVQQALDEIDACPVESAPFRDSDGDPSWGPVVLFESISSGEFNEWLANNEARVRRWQFEPLDDDDKGRVVIYSRPTGVLTEVSDWIYNSIIEQIVAAGNNDIRLMRSVSSSGSTTFQVGDGLCFYAQEEDNSLKPVNLRVGGQVLAGTATQDPFPTVVIEMAYKNQTFDHLLGKIRSWMHPQYTSVQVAIGIHISPVSGRRRAILHVRGQAVQVTEFGDDSAIVPLPLVFPMACIYWGVAWPNALSGHENDMISIDLIALRRFIRYCIDRH</sequence>